<dbReference type="InterPro" id="IPR020784">
    <property type="entry name" value="Ribosomal_uL11_N"/>
</dbReference>
<keyword evidence="8" id="KW-1185">Reference proteome</keyword>
<feature type="domain" description="Large ribosomal subunit protein uL11 N-terminal" evidence="6">
    <location>
        <begin position="59"/>
        <end position="115"/>
    </location>
</feature>
<keyword evidence="3 4" id="KW-0687">Ribonucleoprotein</keyword>
<dbReference type="Gene3D" id="3.30.1550.10">
    <property type="entry name" value="Ribosomal protein L11/L12, N-terminal domain"/>
    <property type="match status" value="1"/>
</dbReference>
<dbReference type="GO" id="GO:0003735">
    <property type="term" value="F:structural constituent of ribosome"/>
    <property type="evidence" value="ECO:0007669"/>
    <property type="project" value="InterPro"/>
</dbReference>
<dbReference type="HAMAP" id="MF_00736">
    <property type="entry name" value="Ribosomal_uL11"/>
    <property type="match status" value="1"/>
</dbReference>
<evidence type="ECO:0000259" key="5">
    <source>
        <dbReference type="Pfam" id="PF00298"/>
    </source>
</evidence>
<evidence type="ECO:0000256" key="2">
    <source>
        <dbReference type="ARBA" id="ARBA00022980"/>
    </source>
</evidence>
<dbReference type="SUPFAM" id="SSF46906">
    <property type="entry name" value="Ribosomal protein L11, C-terminal domain"/>
    <property type="match status" value="1"/>
</dbReference>
<proteinExistence type="inferred from homology"/>
<feature type="domain" description="Large ribosomal subunit protein uL11 C-terminal" evidence="5">
    <location>
        <begin position="120"/>
        <end position="189"/>
    </location>
</feature>
<dbReference type="FunFam" id="1.10.10.250:FF:000002">
    <property type="entry name" value="60S ribosomal protein L12"/>
    <property type="match status" value="1"/>
</dbReference>
<dbReference type="Pfam" id="PF00298">
    <property type="entry name" value="Ribosomal_L11"/>
    <property type="match status" value="1"/>
</dbReference>
<dbReference type="InterPro" id="IPR000911">
    <property type="entry name" value="Ribosomal_uL11"/>
</dbReference>
<evidence type="ECO:0000256" key="1">
    <source>
        <dbReference type="ARBA" id="ARBA00010537"/>
    </source>
</evidence>
<dbReference type="InterPro" id="IPR036769">
    <property type="entry name" value="Ribosomal_uL11_C_sf"/>
</dbReference>
<keyword evidence="2 4" id="KW-0689">Ribosomal protein</keyword>
<dbReference type="InterPro" id="IPR020783">
    <property type="entry name" value="Ribosomal_uL11_C"/>
</dbReference>
<dbReference type="GO" id="GO:0000027">
    <property type="term" value="P:ribosomal large subunit assembly"/>
    <property type="evidence" value="ECO:0007669"/>
    <property type="project" value="UniProtKB-ARBA"/>
</dbReference>
<accession>A0A2X0NXF7</accession>
<name>A0A2X0NXF7_9BASI</name>
<dbReference type="GO" id="GO:0002181">
    <property type="term" value="P:cytoplasmic translation"/>
    <property type="evidence" value="ECO:0007669"/>
    <property type="project" value="UniProtKB-ARBA"/>
</dbReference>
<dbReference type="SUPFAM" id="SSF54747">
    <property type="entry name" value="Ribosomal L11/L12e N-terminal domain"/>
    <property type="match status" value="1"/>
</dbReference>
<organism evidence="7 8">
    <name type="scientific">Microbotryum silenes-dioicae</name>
    <dbReference type="NCBI Taxonomy" id="796604"/>
    <lineage>
        <taxon>Eukaryota</taxon>
        <taxon>Fungi</taxon>
        <taxon>Dikarya</taxon>
        <taxon>Basidiomycota</taxon>
        <taxon>Pucciniomycotina</taxon>
        <taxon>Microbotryomycetes</taxon>
        <taxon>Microbotryales</taxon>
        <taxon>Microbotryaceae</taxon>
        <taxon>Microbotryum</taxon>
    </lineage>
</organism>
<evidence type="ECO:0000259" key="6">
    <source>
        <dbReference type="Pfam" id="PF03946"/>
    </source>
</evidence>
<dbReference type="PANTHER" id="PTHR11661">
    <property type="entry name" value="60S RIBOSOMAL PROTEIN L12"/>
    <property type="match status" value="1"/>
</dbReference>
<dbReference type="SMART" id="SM00649">
    <property type="entry name" value="RL11"/>
    <property type="match status" value="1"/>
</dbReference>
<evidence type="ECO:0000256" key="3">
    <source>
        <dbReference type="ARBA" id="ARBA00023274"/>
    </source>
</evidence>
<dbReference type="EMBL" id="FQNC01000016">
    <property type="protein sequence ID" value="SGY19139.1"/>
    <property type="molecule type" value="Genomic_DNA"/>
</dbReference>
<dbReference type="InterPro" id="IPR036796">
    <property type="entry name" value="Ribosomal_uL11_N_sf"/>
</dbReference>
<dbReference type="PANTHER" id="PTHR11661:SF2">
    <property type="entry name" value="LARGE RIBOSOMAL SUBUNIT PROTEIN UL11"/>
    <property type="match status" value="1"/>
</dbReference>
<evidence type="ECO:0000256" key="4">
    <source>
        <dbReference type="RuleBase" id="RU003978"/>
    </source>
</evidence>
<dbReference type="STRING" id="796604.A0A2X0NXF7"/>
<dbReference type="CDD" id="cd00349">
    <property type="entry name" value="Ribosomal_L11"/>
    <property type="match status" value="1"/>
</dbReference>
<dbReference type="Proteomes" id="UP000249464">
    <property type="component" value="Unassembled WGS sequence"/>
</dbReference>
<protein>
    <submittedName>
        <fullName evidence="7">BQ5605_C014g07570 protein</fullName>
    </submittedName>
</protein>
<dbReference type="PROSITE" id="PS00359">
    <property type="entry name" value="RIBOSOMAL_L11"/>
    <property type="match status" value="1"/>
</dbReference>
<dbReference type="GO" id="GO:0022625">
    <property type="term" value="C:cytosolic large ribosomal subunit"/>
    <property type="evidence" value="ECO:0007669"/>
    <property type="project" value="TreeGrafter"/>
</dbReference>
<dbReference type="Gene3D" id="1.10.10.250">
    <property type="entry name" value="Ribosomal protein L11, C-terminal domain"/>
    <property type="match status" value="1"/>
</dbReference>
<evidence type="ECO:0000313" key="8">
    <source>
        <dbReference type="Proteomes" id="UP000249464"/>
    </source>
</evidence>
<dbReference type="InterPro" id="IPR020785">
    <property type="entry name" value="Ribosomal_uL11_CS"/>
</dbReference>
<reference evidence="7 8" key="1">
    <citation type="submission" date="2016-11" db="EMBL/GenBank/DDBJ databases">
        <authorList>
            <person name="Jaros S."/>
            <person name="Januszkiewicz K."/>
            <person name="Wedrychowicz H."/>
        </authorList>
    </citation>
    <scope>NUCLEOTIDE SEQUENCE [LARGE SCALE GENOMIC DNA]</scope>
</reference>
<evidence type="ECO:0000313" key="7">
    <source>
        <dbReference type="EMBL" id="SGY19139.1"/>
    </source>
</evidence>
<dbReference type="Pfam" id="PF03946">
    <property type="entry name" value="Ribosomal_L11_N"/>
    <property type="match status" value="1"/>
</dbReference>
<dbReference type="AlphaFoldDB" id="A0A2X0NXF7"/>
<dbReference type="FunFam" id="3.30.1550.10:FF:000002">
    <property type="entry name" value="60S ribosomal protein L12"/>
    <property type="match status" value="1"/>
</dbReference>
<gene>
    <name evidence="7" type="primary">BQ5605_C014g07570</name>
    <name evidence="7" type="ORF">BQ5605_C014G07570</name>
</gene>
<comment type="similarity">
    <text evidence="1 4">Belongs to the universal ribosomal protein uL11 family.</text>
</comment>
<sequence length="211" mass="22240">MAPKIDPNEIKDCMARRGMSLLELRASAPGVIGGPYEIGSPASSIRLLAGWAGWCCAIIYLRATGGEVGASSALAPKIGPLGLSPKKVGEDIAKATGDWKGLRVTVQLTIQNRQAAVSVVPSASSLVIRALKEPPRDRKKEKNIRHSGNVDLDAIIDIARTMRFKSMAKELSGTVKEILGTAQSVGCTVDGKPAHTIIEGIDDGSIEISDD</sequence>
<dbReference type="GO" id="GO:0070180">
    <property type="term" value="F:large ribosomal subunit rRNA binding"/>
    <property type="evidence" value="ECO:0007669"/>
    <property type="project" value="TreeGrafter"/>
</dbReference>